<evidence type="ECO:0000256" key="5">
    <source>
        <dbReference type="ARBA" id="ARBA00023004"/>
    </source>
</evidence>
<dbReference type="SUPFAM" id="SSF48264">
    <property type="entry name" value="Cytochrome P450"/>
    <property type="match status" value="1"/>
</dbReference>
<evidence type="ECO:0000256" key="6">
    <source>
        <dbReference type="ARBA" id="ARBA00023033"/>
    </source>
</evidence>
<keyword evidence="9" id="KW-1185">Reference proteome</keyword>
<dbReference type="InterPro" id="IPR002401">
    <property type="entry name" value="Cyt_P450_E_grp-I"/>
</dbReference>
<gene>
    <name evidence="8" type="ORF">GCM10022267_31380</name>
</gene>
<evidence type="ECO:0000313" key="8">
    <source>
        <dbReference type="EMBL" id="GAA3642495.1"/>
    </source>
</evidence>
<dbReference type="EMBL" id="BAABBE010000008">
    <property type="protein sequence ID" value="GAA3642495.1"/>
    <property type="molecule type" value="Genomic_DNA"/>
</dbReference>
<keyword evidence="3 7" id="KW-0479">Metal-binding</keyword>
<dbReference type="PRINTS" id="PR00385">
    <property type="entry name" value="P450"/>
</dbReference>
<dbReference type="PROSITE" id="PS00086">
    <property type="entry name" value="CYTOCHROME_P450"/>
    <property type="match status" value="1"/>
</dbReference>
<protein>
    <submittedName>
        <fullName evidence="8">Cytochrome P450</fullName>
    </submittedName>
</protein>
<dbReference type="InterPro" id="IPR001128">
    <property type="entry name" value="Cyt_P450"/>
</dbReference>
<reference evidence="9" key="1">
    <citation type="journal article" date="2019" name="Int. J. Syst. Evol. Microbiol.">
        <title>The Global Catalogue of Microorganisms (GCM) 10K type strain sequencing project: providing services to taxonomists for standard genome sequencing and annotation.</title>
        <authorList>
            <consortium name="The Broad Institute Genomics Platform"/>
            <consortium name="The Broad Institute Genome Sequencing Center for Infectious Disease"/>
            <person name="Wu L."/>
            <person name="Ma J."/>
        </authorList>
    </citation>
    <scope>NUCLEOTIDE SEQUENCE [LARGE SCALE GENOMIC DNA]</scope>
    <source>
        <strain evidence="9">JCM 17494</strain>
    </source>
</reference>
<evidence type="ECO:0000256" key="3">
    <source>
        <dbReference type="ARBA" id="ARBA00022723"/>
    </source>
</evidence>
<proteinExistence type="inferred from homology"/>
<keyword evidence="5 7" id="KW-0408">Iron</keyword>
<evidence type="ECO:0000256" key="1">
    <source>
        <dbReference type="ARBA" id="ARBA00010617"/>
    </source>
</evidence>
<comment type="caution">
    <text evidence="8">The sequence shown here is derived from an EMBL/GenBank/DDBJ whole genome shotgun (WGS) entry which is preliminary data.</text>
</comment>
<dbReference type="InterPro" id="IPR017972">
    <property type="entry name" value="Cyt_P450_CS"/>
</dbReference>
<evidence type="ECO:0000256" key="2">
    <source>
        <dbReference type="ARBA" id="ARBA00022617"/>
    </source>
</evidence>
<dbReference type="PANTHER" id="PTHR24291">
    <property type="entry name" value="CYTOCHROME P450 FAMILY 4"/>
    <property type="match status" value="1"/>
</dbReference>
<dbReference type="PRINTS" id="PR00463">
    <property type="entry name" value="EP450I"/>
</dbReference>
<dbReference type="CDD" id="cd11049">
    <property type="entry name" value="CYP170A1-like"/>
    <property type="match status" value="1"/>
</dbReference>
<dbReference type="PANTHER" id="PTHR24291:SF50">
    <property type="entry name" value="BIFUNCTIONAL ALBAFLAVENONE MONOOXYGENASE_TERPENE SYNTHASE"/>
    <property type="match status" value="1"/>
</dbReference>
<dbReference type="Pfam" id="PF00067">
    <property type="entry name" value="p450"/>
    <property type="match status" value="1"/>
</dbReference>
<comment type="similarity">
    <text evidence="1 7">Belongs to the cytochrome P450 family.</text>
</comment>
<accession>A0ABP7AWS1</accession>
<dbReference type="RefSeq" id="WP_346130652.1">
    <property type="nucleotide sequence ID" value="NZ_BAABBE010000008.1"/>
</dbReference>
<dbReference type="Gene3D" id="1.10.630.10">
    <property type="entry name" value="Cytochrome P450"/>
    <property type="match status" value="1"/>
</dbReference>
<dbReference type="InterPro" id="IPR036396">
    <property type="entry name" value="Cyt_P450_sf"/>
</dbReference>
<name>A0ABP7AWS1_9PSEU</name>
<keyword evidence="2 7" id="KW-0349">Heme</keyword>
<dbReference type="InterPro" id="IPR050196">
    <property type="entry name" value="Cytochrome_P450_Monoox"/>
</dbReference>
<organism evidence="8 9">
    <name type="scientific">Lentzea roselyniae</name>
    <dbReference type="NCBI Taxonomy" id="531940"/>
    <lineage>
        <taxon>Bacteria</taxon>
        <taxon>Bacillati</taxon>
        <taxon>Actinomycetota</taxon>
        <taxon>Actinomycetes</taxon>
        <taxon>Pseudonocardiales</taxon>
        <taxon>Pseudonocardiaceae</taxon>
        <taxon>Lentzea</taxon>
    </lineage>
</organism>
<keyword evidence="6 7" id="KW-0503">Monooxygenase</keyword>
<evidence type="ECO:0000313" key="9">
    <source>
        <dbReference type="Proteomes" id="UP001500711"/>
    </source>
</evidence>
<keyword evidence="4 7" id="KW-0560">Oxidoreductase</keyword>
<sequence>MTTLTSIPAAPKALPLLGHLAPMLRDPLAFLTSLPAHGDLLQIRVGRLKMIVVCDSELLRQVLRDDRTFDKGGPFYDRAREAVGDSLVTYRHDQHRPQRRLAQPAFHSARLPGYAQTMTSRIVNVMDTWQDGQIVHVPTEMMTITSRALVATMFSDTLSAPVADGLLDDVRAILDGILQRMLMLPPLDRLPTPGNRSYWRANSHLHHAIGGVIDQYHTGGADRGDLLSALLAVPDAESDGQGLTDTVVTFFLAGIETTATTLAWALHLLGQHPVIEQRLHAEVDDVLAGRPATYEDLPRLELTGRIITETLRMYPPAWFFTRVVTADAHLGGHPIPAGATVVFSPYLIHHRDDLYDQPESFDPDRWDSGLRPQPPRHAFVPFGGGARKCIGDTYGIVEATLALATIAARWRLEPVPGRRVHPTRGTILRPRDLRMRVTARTSAGR</sequence>
<evidence type="ECO:0000256" key="7">
    <source>
        <dbReference type="RuleBase" id="RU000461"/>
    </source>
</evidence>
<dbReference type="Proteomes" id="UP001500711">
    <property type="component" value="Unassembled WGS sequence"/>
</dbReference>
<evidence type="ECO:0000256" key="4">
    <source>
        <dbReference type="ARBA" id="ARBA00023002"/>
    </source>
</evidence>